<keyword evidence="1" id="KW-0547">Nucleotide-binding</keyword>
<organism evidence="7 8">
    <name type="scientific">Microbacterium saperdae</name>
    <dbReference type="NCBI Taxonomy" id="69368"/>
    <lineage>
        <taxon>Bacteria</taxon>
        <taxon>Bacillati</taxon>
        <taxon>Actinomycetota</taxon>
        <taxon>Actinomycetes</taxon>
        <taxon>Micrococcales</taxon>
        <taxon>Microbacteriaceae</taxon>
        <taxon>Microbacterium</taxon>
    </lineage>
</organism>
<dbReference type="SMART" id="SM00490">
    <property type="entry name" value="HELICc"/>
    <property type="match status" value="1"/>
</dbReference>
<dbReference type="RefSeq" id="WP_141871157.1">
    <property type="nucleotide sequence ID" value="NZ_VFOX01000001.1"/>
</dbReference>
<keyword evidence="2" id="KW-0378">Hydrolase</keyword>
<dbReference type="InterPro" id="IPR050699">
    <property type="entry name" value="RNA-DNA_Helicase"/>
</dbReference>
<dbReference type="InterPro" id="IPR014001">
    <property type="entry name" value="Helicase_ATP-bd"/>
</dbReference>
<dbReference type="Proteomes" id="UP000317209">
    <property type="component" value="Unassembled WGS sequence"/>
</dbReference>
<keyword evidence="4" id="KW-0067">ATP-binding</keyword>
<dbReference type="EMBL" id="VFOX01000001">
    <property type="protein sequence ID" value="TQL85184.1"/>
    <property type="molecule type" value="Genomic_DNA"/>
</dbReference>
<dbReference type="AlphaFoldDB" id="A0A543BK28"/>
<evidence type="ECO:0000256" key="3">
    <source>
        <dbReference type="ARBA" id="ARBA00022806"/>
    </source>
</evidence>
<keyword evidence="3 7" id="KW-0347">Helicase</keyword>
<dbReference type="GO" id="GO:0004386">
    <property type="term" value="F:helicase activity"/>
    <property type="evidence" value="ECO:0007669"/>
    <property type="project" value="UniProtKB-KW"/>
</dbReference>
<dbReference type="PANTHER" id="PTHR12131:SF1">
    <property type="entry name" value="ATP-DEPENDENT RNA HELICASE SUPV3L1, MITOCHONDRIAL-RELATED"/>
    <property type="match status" value="1"/>
</dbReference>
<evidence type="ECO:0000313" key="8">
    <source>
        <dbReference type="Proteomes" id="UP000317209"/>
    </source>
</evidence>
<dbReference type="InterPro" id="IPR001650">
    <property type="entry name" value="Helicase_C-like"/>
</dbReference>
<dbReference type="PROSITE" id="PS51192">
    <property type="entry name" value="HELICASE_ATP_BIND_1"/>
    <property type="match status" value="1"/>
</dbReference>
<dbReference type="GO" id="GO:0003676">
    <property type="term" value="F:nucleic acid binding"/>
    <property type="evidence" value="ECO:0007669"/>
    <property type="project" value="InterPro"/>
</dbReference>
<dbReference type="InterPro" id="IPR011545">
    <property type="entry name" value="DEAD/DEAH_box_helicase_dom"/>
</dbReference>
<evidence type="ECO:0000256" key="4">
    <source>
        <dbReference type="ARBA" id="ARBA00022840"/>
    </source>
</evidence>
<protein>
    <submittedName>
        <fullName evidence="7">Helicase-like protein</fullName>
    </submittedName>
</protein>
<evidence type="ECO:0000256" key="2">
    <source>
        <dbReference type="ARBA" id="ARBA00022801"/>
    </source>
</evidence>
<dbReference type="Pfam" id="PF00270">
    <property type="entry name" value="DEAD"/>
    <property type="match status" value="1"/>
</dbReference>
<dbReference type="SMART" id="SM00487">
    <property type="entry name" value="DEXDc"/>
    <property type="match status" value="1"/>
</dbReference>
<dbReference type="SUPFAM" id="SSF52540">
    <property type="entry name" value="P-loop containing nucleoside triphosphate hydrolases"/>
    <property type="match status" value="1"/>
</dbReference>
<dbReference type="InterPro" id="IPR027417">
    <property type="entry name" value="P-loop_NTPase"/>
</dbReference>
<feature type="domain" description="Helicase C-terminal" evidence="6">
    <location>
        <begin position="368"/>
        <end position="554"/>
    </location>
</feature>
<dbReference type="Pfam" id="PF00271">
    <property type="entry name" value="Helicase_C"/>
    <property type="match status" value="1"/>
</dbReference>
<reference evidence="7 8" key="1">
    <citation type="submission" date="2019-06" db="EMBL/GenBank/DDBJ databases">
        <title>Sequencing the genomes of 1000 actinobacteria strains.</title>
        <authorList>
            <person name="Klenk H.-P."/>
        </authorList>
    </citation>
    <scope>NUCLEOTIDE SEQUENCE [LARGE SCALE GENOMIC DNA]</scope>
    <source>
        <strain evidence="7 8">DSM 20169</strain>
    </source>
</reference>
<gene>
    <name evidence="7" type="ORF">FB560_0789</name>
</gene>
<sequence length="887" mass="98293">MPAQIAADALSDMIVARSDYQQDLAAIEAAVSEVFLTGTASSELTDEQVTRLLRFADIMSHSTQPAHRETAYTIIALLREYEELVGLSDHVSTRAAAVATAVLIELGNFPGLRTLSNATESTYALPVSRGILRAAKEVMQATKHGTATLTDTQFQIAEKMRGEDFFSFSGPTSLGKSFILKDAIYDIVRRSDLDQHCIVVLVPTKALIGQTAADLRELLKDVPEVNVATFPTLPLFLRRTYPRTVFVLTPERLLRYLSNAVRDIDYLIVDEAQKVISKKDARSSIYYHAIVETTRRFATKLIFASPSIENPELFLELFGKATNGALAVRERTVAQQRYFVDLVDRAQYFLSAASGGEGKLQAVPDARTPIQLVTSLSGERKSIVYINSSAKSAEFALELAKTLPKATDPTIAELIKFVKEHIHKDYFLVKTLEHGVAFHHGKMPQEVREKVEASFSDPTSKLQYVVCTSTLLEGVNLPAKNIFVLNDTHGPAGFGKIDFENLAGRAGRLTYDFSGNVICVRHESNGWSETRRELIPRGEPIIAESFLVNPGNKRKDFTDIGYVLRGEPIPSNPSNDAKRTVEQYTSILMLHVLGKQQTPLRALFLEKVKDGAKLLDRAVTSFTGSEEVLRRAPGIQPKYQNAVWDDLTEGRAGALVPADTVDLDYSLFEQVLIRLGALYNWIVEESGGNDDRLVPATEPGYSARLRYWAMLMSYWVKGDPLVLVLSRTIAYHAEQGTITYRDWTRDPSLVVERFNARDPKHINLIIEKTMRDLETGLRFKIISYLENYYDLAVQAMGADGAGINVAKLVEYGSSDPRVINLQEVGFSRAVALDLTSKYASHLTFTSGGELEAVDVDALLALADVADETREELENILRKAPVASGETV</sequence>
<feature type="domain" description="Helicase ATP-binding" evidence="5">
    <location>
        <begin position="157"/>
        <end position="326"/>
    </location>
</feature>
<evidence type="ECO:0000256" key="1">
    <source>
        <dbReference type="ARBA" id="ARBA00022741"/>
    </source>
</evidence>
<dbReference type="GO" id="GO:0005524">
    <property type="term" value="F:ATP binding"/>
    <property type="evidence" value="ECO:0007669"/>
    <property type="project" value="UniProtKB-KW"/>
</dbReference>
<evidence type="ECO:0000259" key="6">
    <source>
        <dbReference type="PROSITE" id="PS51194"/>
    </source>
</evidence>
<comment type="caution">
    <text evidence="7">The sequence shown here is derived from an EMBL/GenBank/DDBJ whole genome shotgun (WGS) entry which is preliminary data.</text>
</comment>
<dbReference type="Gene3D" id="3.40.50.300">
    <property type="entry name" value="P-loop containing nucleotide triphosphate hydrolases"/>
    <property type="match status" value="2"/>
</dbReference>
<dbReference type="OrthoDB" id="9815222at2"/>
<evidence type="ECO:0000313" key="7">
    <source>
        <dbReference type="EMBL" id="TQL85184.1"/>
    </source>
</evidence>
<accession>A0A543BK28</accession>
<proteinExistence type="predicted"/>
<dbReference type="PROSITE" id="PS51194">
    <property type="entry name" value="HELICASE_CTER"/>
    <property type="match status" value="1"/>
</dbReference>
<name>A0A543BK28_9MICO</name>
<evidence type="ECO:0000259" key="5">
    <source>
        <dbReference type="PROSITE" id="PS51192"/>
    </source>
</evidence>
<dbReference type="GO" id="GO:0016787">
    <property type="term" value="F:hydrolase activity"/>
    <property type="evidence" value="ECO:0007669"/>
    <property type="project" value="UniProtKB-KW"/>
</dbReference>
<dbReference type="PANTHER" id="PTHR12131">
    <property type="entry name" value="ATP-DEPENDENT RNA AND DNA HELICASE"/>
    <property type="match status" value="1"/>
</dbReference>
<keyword evidence="8" id="KW-1185">Reference proteome</keyword>